<organism evidence="2 3">
    <name type="scientific">Papillibacter cinnamivorans DSM 12816</name>
    <dbReference type="NCBI Taxonomy" id="1122930"/>
    <lineage>
        <taxon>Bacteria</taxon>
        <taxon>Bacillati</taxon>
        <taxon>Bacillota</taxon>
        <taxon>Clostridia</taxon>
        <taxon>Eubacteriales</taxon>
        <taxon>Oscillospiraceae</taxon>
        <taxon>Papillibacter</taxon>
    </lineage>
</organism>
<protein>
    <recommendedName>
        <fullName evidence="4">Lipoprotein</fullName>
    </recommendedName>
</protein>
<reference evidence="2 3" key="1">
    <citation type="submission" date="2017-04" db="EMBL/GenBank/DDBJ databases">
        <authorList>
            <person name="Afonso C.L."/>
            <person name="Miller P.J."/>
            <person name="Scott M.A."/>
            <person name="Spackman E."/>
            <person name="Goraichik I."/>
            <person name="Dimitrov K.M."/>
            <person name="Suarez D.L."/>
            <person name="Swayne D.E."/>
        </authorList>
    </citation>
    <scope>NUCLEOTIDE SEQUENCE [LARGE SCALE GENOMIC DNA]</scope>
    <source>
        <strain evidence="2 3">DSM 12816</strain>
    </source>
</reference>
<dbReference type="STRING" id="1122930.SAMN02745168_0043"/>
<dbReference type="AlphaFoldDB" id="A0A1W2CK56"/>
<proteinExistence type="predicted"/>
<dbReference type="PROSITE" id="PS51257">
    <property type="entry name" value="PROKAR_LIPOPROTEIN"/>
    <property type="match status" value="1"/>
</dbReference>
<name>A0A1W2CK56_9FIRM</name>
<dbReference type="EMBL" id="FWXW01000010">
    <property type="protein sequence ID" value="SMC85615.1"/>
    <property type="molecule type" value="Genomic_DNA"/>
</dbReference>
<dbReference type="RefSeq" id="WP_084235470.1">
    <property type="nucleotide sequence ID" value="NZ_FWXW01000010.1"/>
</dbReference>
<keyword evidence="1" id="KW-0732">Signal</keyword>
<evidence type="ECO:0000313" key="3">
    <source>
        <dbReference type="Proteomes" id="UP000192790"/>
    </source>
</evidence>
<evidence type="ECO:0000313" key="2">
    <source>
        <dbReference type="EMBL" id="SMC85615.1"/>
    </source>
</evidence>
<feature type="chain" id="PRO_5038901840" description="Lipoprotein" evidence="1">
    <location>
        <begin position="26"/>
        <end position="171"/>
    </location>
</feature>
<gene>
    <name evidence="2" type="ORF">SAMN02745168_0043</name>
</gene>
<evidence type="ECO:0008006" key="4">
    <source>
        <dbReference type="Google" id="ProtNLM"/>
    </source>
</evidence>
<keyword evidence="3" id="KW-1185">Reference proteome</keyword>
<dbReference type="Proteomes" id="UP000192790">
    <property type="component" value="Unassembled WGS sequence"/>
</dbReference>
<feature type="signal peptide" evidence="1">
    <location>
        <begin position="1"/>
        <end position="25"/>
    </location>
</feature>
<accession>A0A1W2CK56</accession>
<evidence type="ECO:0000256" key="1">
    <source>
        <dbReference type="SAM" id="SignalP"/>
    </source>
</evidence>
<sequence length="171" mass="18130">MKKIACLVMSAALLFVLVSGCNSSSAPTASPSPTGEPLPENLFSMDTVREGEQYGAMTVSSVEKSEDYTSVKFSGEVTISGTWSSDSSGLMGEYITLNLDEDSMAKIPALSESDIEVVLDPVLTENKDVLTQFGPTGATGTFTITISALTVTDQEESFPRTAVLKEILDLV</sequence>